<feature type="transmembrane region" description="Helical" evidence="5">
    <location>
        <begin position="147"/>
        <end position="169"/>
    </location>
</feature>
<name>A0A6I1MJQ2_9CLOT</name>
<evidence type="ECO:0000313" key="7">
    <source>
        <dbReference type="EMBL" id="MPQ43174.1"/>
    </source>
</evidence>
<feature type="transmembrane region" description="Helical" evidence="5">
    <location>
        <begin position="329"/>
        <end position="352"/>
    </location>
</feature>
<dbReference type="GO" id="GO:0015297">
    <property type="term" value="F:antiporter activity"/>
    <property type="evidence" value="ECO:0007669"/>
    <property type="project" value="InterPro"/>
</dbReference>
<dbReference type="Pfam" id="PF00999">
    <property type="entry name" value="Na_H_Exchanger"/>
    <property type="match status" value="1"/>
</dbReference>
<accession>A0A6I1MJQ2</accession>
<dbReference type="EMBL" id="WHJC01000045">
    <property type="protein sequence ID" value="MPQ43174.1"/>
    <property type="molecule type" value="Genomic_DNA"/>
</dbReference>
<feature type="transmembrane region" description="Helical" evidence="5">
    <location>
        <begin position="6"/>
        <end position="24"/>
    </location>
</feature>
<keyword evidence="3 5" id="KW-1133">Transmembrane helix</keyword>
<feature type="transmembrane region" description="Helical" evidence="5">
    <location>
        <begin position="181"/>
        <end position="207"/>
    </location>
</feature>
<dbReference type="OrthoDB" id="9778229at2"/>
<evidence type="ECO:0000256" key="2">
    <source>
        <dbReference type="ARBA" id="ARBA00022692"/>
    </source>
</evidence>
<dbReference type="InterPro" id="IPR006153">
    <property type="entry name" value="Cation/H_exchanger_TM"/>
</dbReference>
<comment type="subcellular location">
    <subcellularLocation>
        <location evidence="1">Membrane</location>
        <topology evidence="1">Multi-pass membrane protein</topology>
    </subcellularLocation>
</comment>
<reference evidence="7 8" key="1">
    <citation type="submission" date="2019-10" db="EMBL/GenBank/DDBJ databases">
        <title>The Genome Sequence of Clostridium tarantellae Isolated from Fish Brain.</title>
        <authorList>
            <person name="Bano L."/>
            <person name="Kiel M."/>
            <person name="Sales G."/>
            <person name="Doxey A.C."/>
            <person name="Mansfield M.J."/>
            <person name="Schiavone M."/>
            <person name="Rossetto O."/>
            <person name="Pirazzini M."/>
            <person name="Dobrindt U."/>
            <person name="Montecucco C."/>
        </authorList>
    </citation>
    <scope>NUCLEOTIDE SEQUENCE [LARGE SCALE GENOMIC DNA]</scope>
    <source>
        <strain evidence="7 8">DSM 3997</strain>
    </source>
</reference>
<dbReference type="InterPro" id="IPR038770">
    <property type="entry name" value="Na+/solute_symporter_sf"/>
</dbReference>
<protein>
    <submittedName>
        <fullName evidence="7">Cation:proton antiporter</fullName>
    </submittedName>
</protein>
<dbReference type="PANTHER" id="PTHR43021:SF2">
    <property type="entry name" value="CATION_H+ EXCHANGER DOMAIN-CONTAINING PROTEIN"/>
    <property type="match status" value="1"/>
</dbReference>
<dbReference type="GO" id="GO:0016020">
    <property type="term" value="C:membrane"/>
    <property type="evidence" value="ECO:0007669"/>
    <property type="project" value="UniProtKB-SubCell"/>
</dbReference>
<evidence type="ECO:0000256" key="4">
    <source>
        <dbReference type="ARBA" id="ARBA00023136"/>
    </source>
</evidence>
<feature type="transmembrane region" description="Helical" evidence="5">
    <location>
        <begin position="86"/>
        <end position="108"/>
    </location>
</feature>
<feature type="domain" description="Cation/H+ exchanger transmembrane" evidence="6">
    <location>
        <begin position="14"/>
        <end position="375"/>
    </location>
</feature>
<proteinExistence type="predicted"/>
<evidence type="ECO:0000259" key="6">
    <source>
        <dbReference type="Pfam" id="PF00999"/>
    </source>
</evidence>
<evidence type="ECO:0000256" key="3">
    <source>
        <dbReference type="ARBA" id="ARBA00022989"/>
    </source>
</evidence>
<feature type="transmembrane region" description="Helical" evidence="5">
    <location>
        <begin position="219"/>
        <end position="240"/>
    </location>
</feature>
<dbReference type="AlphaFoldDB" id="A0A6I1MJQ2"/>
<evidence type="ECO:0000313" key="8">
    <source>
        <dbReference type="Proteomes" id="UP000430345"/>
    </source>
</evidence>
<feature type="transmembrane region" description="Helical" evidence="5">
    <location>
        <begin position="29"/>
        <end position="47"/>
    </location>
</feature>
<dbReference type="PANTHER" id="PTHR43021">
    <property type="entry name" value="NA(+)/H(+) ANTIPORTER-RELATED"/>
    <property type="match status" value="1"/>
</dbReference>
<organism evidence="7 8">
    <name type="scientific">Clostridium tarantellae</name>
    <dbReference type="NCBI Taxonomy" id="39493"/>
    <lineage>
        <taxon>Bacteria</taxon>
        <taxon>Bacillati</taxon>
        <taxon>Bacillota</taxon>
        <taxon>Clostridia</taxon>
        <taxon>Eubacteriales</taxon>
        <taxon>Clostridiaceae</taxon>
        <taxon>Clostridium</taxon>
    </lineage>
</organism>
<dbReference type="RefSeq" id="WP_152888458.1">
    <property type="nucleotide sequence ID" value="NZ_WHJC01000045.1"/>
</dbReference>
<dbReference type="GO" id="GO:1902600">
    <property type="term" value="P:proton transmembrane transport"/>
    <property type="evidence" value="ECO:0007669"/>
    <property type="project" value="InterPro"/>
</dbReference>
<keyword evidence="2 5" id="KW-0812">Transmembrane</keyword>
<keyword evidence="4 5" id="KW-0472">Membrane</keyword>
<sequence>MNALFYIGTILLSGLIVGKIASFLKFPKVTGYLIAGIIIGPSMLNIIPKDTVANLGIISQVALALIAYGIGSELNFQQLSKMGSKIIIITIFEAFTAVFLVDFVFIFILKQDIAFSMILGSIAAATAPASTIMVLKQYRARGPLVDTLLPVVAIDDVMAVVALGVSLALSKNIMGISSNNVNLLALIGPFIEIIQAILLGIMLGFILSIVCSKRKSVEGILCITLSFILIGIGITTFFNISTLLTSISIGATIANLSSNKNKLFEVMDNITPPIFLVFFTLSGSELELQALTAVGFIGGAYIALRIVGKVLGAFIGAKVTAANKNVQKYLGMTLLPQAGVAIGLVVVASTALPEYGEIIRAIILSATVIYELIGPLLTKIAILKAGEAKIKVA</sequence>
<feature type="transmembrane region" description="Helical" evidence="5">
    <location>
        <begin position="114"/>
        <end position="135"/>
    </location>
</feature>
<evidence type="ECO:0000256" key="1">
    <source>
        <dbReference type="ARBA" id="ARBA00004141"/>
    </source>
</evidence>
<evidence type="ECO:0000256" key="5">
    <source>
        <dbReference type="SAM" id="Phobius"/>
    </source>
</evidence>
<feature type="transmembrane region" description="Helical" evidence="5">
    <location>
        <begin position="288"/>
        <end position="308"/>
    </location>
</feature>
<feature type="transmembrane region" description="Helical" evidence="5">
    <location>
        <begin position="53"/>
        <end position="74"/>
    </location>
</feature>
<gene>
    <name evidence="7" type="ORF">GBZ86_05280</name>
</gene>
<comment type="caution">
    <text evidence="7">The sequence shown here is derived from an EMBL/GenBank/DDBJ whole genome shotgun (WGS) entry which is preliminary data.</text>
</comment>
<dbReference type="Proteomes" id="UP000430345">
    <property type="component" value="Unassembled WGS sequence"/>
</dbReference>
<feature type="transmembrane region" description="Helical" evidence="5">
    <location>
        <begin position="358"/>
        <end position="382"/>
    </location>
</feature>
<keyword evidence="8" id="KW-1185">Reference proteome</keyword>
<dbReference type="Gene3D" id="1.20.1530.20">
    <property type="match status" value="1"/>
</dbReference>